<feature type="region of interest" description="Disordered" evidence="1">
    <location>
        <begin position="30"/>
        <end position="56"/>
    </location>
</feature>
<dbReference type="EMBL" id="JBAWTH010000257">
    <property type="protein sequence ID" value="KAL2272285.1"/>
    <property type="molecule type" value="Genomic_DNA"/>
</dbReference>
<protein>
    <submittedName>
        <fullName evidence="2">Uncharacterized protein</fullName>
    </submittedName>
</protein>
<sequence>MPPQPKSRDYRPVTRAFLVAEAAEQKRLAAEREIKGDENAEPESEGDEDAEPENKAIENTEFLCGIKNWADHCDAVLEKCENALLSELGDNAGLSDDDSDSDLDVAMEEEVDENEAIDRAFDNGYFCRSSGDTDTDPRSYKYQMQVEKYQGELEEKRLEKEVEADDSLYQKLLKQLRDVDEGRDPRPLESMDKPKKKRTYCSDSDADSDDDASSTKTESDAEEGPFPQLQPRALQRVINFFRSNPHVKRKACEDFCKGGYRRDNMASPYKTSRYKTSPSELGSDGKWPSGLQRPPGVLAYPSEFQFDEGYMVQVEAEIVEGSGVAERTGMMTMFYFTFEELDKDGQLESAREVYGDLVPDYTYVCHMGLPPGHRQLFVWRIDCPAGQPFSTDASYFGLRRTRQMYASVLRDLVDLVAAPLAPGSEGDKSQSRQRQRRNINVQHLQAWPTALHNPRIDADNVIVRSDYSGIVGLLLWTTPSVITLPFGASLLGLLGLEGMPLQVQEAVDKNSSWTFRNKPFHDIPVRKTVDTFPFETYSRNAYDLERLMLHYLQAKVPALARNPTEERWKHVFAAMRQAVEVAADMTDGDKECYRHQIDRMEWDWFHFPDEEQDAQGAEAGEGEKMEIDG</sequence>
<reference evidence="2 3" key="1">
    <citation type="submission" date="2024-03" db="EMBL/GenBank/DDBJ databases">
        <title>A high-quality draft genome sequence of Diaporthe vaccinii, a causative agent of upright dieback and viscid rot disease in cranberry plants.</title>
        <authorList>
            <person name="Sarrasin M."/>
            <person name="Lang B.F."/>
            <person name="Burger G."/>
        </authorList>
    </citation>
    <scope>NUCLEOTIDE SEQUENCE [LARGE SCALE GENOMIC DNA]</scope>
    <source>
        <strain evidence="2 3">IS7</strain>
    </source>
</reference>
<keyword evidence="3" id="KW-1185">Reference proteome</keyword>
<feature type="compositionally biased region" description="Basic and acidic residues" evidence="1">
    <location>
        <begin position="176"/>
        <end position="193"/>
    </location>
</feature>
<proteinExistence type="predicted"/>
<evidence type="ECO:0000256" key="1">
    <source>
        <dbReference type="SAM" id="MobiDB-lite"/>
    </source>
</evidence>
<feature type="region of interest" description="Disordered" evidence="1">
    <location>
        <begin position="176"/>
        <end position="229"/>
    </location>
</feature>
<name>A0ABR4DPJ7_9PEZI</name>
<organism evidence="2 3">
    <name type="scientific">Diaporthe vaccinii</name>
    <dbReference type="NCBI Taxonomy" id="105482"/>
    <lineage>
        <taxon>Eukaryota</taxon>
        <taxon>Fungi</taxon>
        <taxon>Dikarya</taxon>
        <taxon>Ascomycota</taxon>
        <taxon>Pezizomycotina</taxon>
        <taxon>Sordariomycetes</taxon>
        <taxon>Sordariomycetidae</taxon>
        <taxon>Diaporthales</taxon>
        <taxon>Diaporthaceae</taxon>
        <taxon>Diaporthe</taxon>
        <taxon>Diaporthe eres species complex</taxon>
    </lineage>
</organism>
<accession>A0ABR4DPJ7</accession>
<feature type="region of interest" description="Disordered" evidence="1">
    <location>
        <begin position="267"/>
        <end position="290"/>
    </location>
</feature>
<feature type="compositionally biased region" description="Acidic residues" evidence="1">
    <location>
        <begin position="39"/>
        <end position="51"/>
    </location>
</feature>
<evidence type="ECO:0000313" key="2">
    <source>
        <dbReference type="EMBL" id="KAL2272285.1"/>
    </source>
</evidence>
<feature type="region of interest" description="Disordered" evidence="1">
    <location>
        <begin position="123"/>
        <end position="143"/>
    </location>
</feature>
<evidence type="ECO:0000313" key="3">
    <source>
        <dbReference type="Proteomes" id="UP001600888"/>
    </source>
</evidence>
<dbReference type="Proteomes" id="UP001600888">
    <property type="component" value="Unassembled WGS sequence"/>
</dbReference>
<gene>
    <name evidence="2" type="ORF">FJTKL_06976</name>
</gene>
<comment type="caution">
    <text evidence="2">The sequence shown here is derived from an EMBL/GenBank/DDBJ whole genome shotgun (WGS) entry which is preliminary data.</text>
</comment>